<sequence>MKMRAAWVAGWLTLLLLGGCREAPVEREVRVVVSGPGRMARAQAFAERLRGYGLAGVRVRVCDAEGEAARLADCLGDPVALYVTVGGVETRTAVEGGGEAPVLYVGLAASLDWGFVERLSRPGGRVSGVDNNYAELSGKRLQLLRLALPQVRRVLVLYQPGVVPTARGLASVRGAAEALGLELTYHPVRAVGDLEGLEARIAQTGAGSVLLLPSYVLENHLDDVLARTNAAGVPLVGLDAAQVRAGALLAYGATGAAMGRQAARMARQLLEGYPVSEMPVERPQQMSLALNRGVARRLGLELDPRLLDLADEVVP</sequence>
<dbReference type="PANTHER" id="PTHR35271:SF1">
    <property type="entry name" value="ABC TRANSPORTER, SUBSTRATE-BINDING LIPOPROTEIN"/>
    <property type="match status" value="1"/>
</dbReference>
<evidence type="ECO:0000313" key="1">
    <source>
        <dbReference type="EMBL" id="MBB6030734.1"/>
    </source>
</evidence>
<dbReference type="CDD" id="cd06325">
    <property type="entry name" value="PBP1_ABC_unchar_transporter"/>
    <property type="match status" value="1"/>
</dbReference>
<keyword evidence="2" id="KW-1185">Reference proteome</keyword>
<dbReference type="Gene3D" id="3.40.50.2300">
    <property type="match status" value="2"/>
</dbReference>
<evidence type="ECO:0000313" key="2">
    <source>
        <dbReference type="Proteomes" id="UP000587579"/>
    </source>
</evidence>
<dbReference type="EMBL" id="JACHEZ010000009">
    <property type="protein sequence ID" value="MBB6030734.1"/>
    <property type="molecule type" value="Genomic_DNA"/>
</dbReference>
<gene>
    <name evidence="1" type="ORF">HNQ05_002128</name>
</gene>
<dbReference type="RefSeq" id="WP_147147984.1">
    <property type="nucleotide sequence ID" value="NZ_JACHEZ010000009.1"/>
</dbReference>
<reference evidence="1 2" key="1">
    <citation type="submission" date="2020-08" db="EMBL/GenBank/DDBJ databases">
        <title>Genomic Encyclopedia of Type Strains, Phase IV (KMG-IV): sequencing the most valuable type-strain genomes for metagenomic binning, comparative biology and taxonomic classification.</title>
        <authorList>
            <person name="Goeker M."/>
        </authorList>
    </citation>
    <scope>NUCLEOTIDE SEQUENCE [LARGE SCALE GENOMIC DNA]</scope>
    <source>
        <strain evidence="1 2">DSM 15757</strain>
    </source>
</reference>
<comment type="caution">
    <text evidence="1">The sequence shown here is derived from an EMBL/GenBank/DDBJ whole genome shotgun (WGS) entry which is preliminary data.</text>
</comment>
<dbReference type="PROSITE" id="PS51257">
    <property type="entry name" value="PROKAR_LIPOPROTEIN"/>
    <property type="match status" value="1"/>
</dbReference>
<dbReference type="PANTHER" id="PTHR35271">
    <property type="entry name" value="ABC TRANSPORTER, SUBSTRATE-BINDING LIPOPROTEIN-RELATED"/>
    <property type="match status" value="1"/>
</dbReference>
<dbReference type="Pfam" id="PF04392">
    <property type="entry name" value="ABC_sub_bind"/>
    <property type="match status" value="1"/>
</dbReference>
<organism evidence="1 2">
    <name type="scientific">Oceanithermus desulfurans</name>
    <dbReference type="NCBI Taxonomy" id="227924"/>
    <lineage>
        <taxon>Bacteria</taxon>
        <taxon>Thermotogati</taxon>
        <taxon>Deinococcota</taxon>
        <taxon>Deinococci</taxon>
        <taxon>Thermales</taxon>
        <taxon>Thermaceae</taxon>
        <taxon>Oceanithermus</taxon>
    </lineage>
</organism>
<proteinExistence type="predicted"/>
<dbReference type="Proteomes" id="UP000587579">
    <property type="component" value="Unassembled WGS sequence"/>
</dbReference>
<accession>A0ABR6P472</accession>
<name>A0ABR6P472_9DEIN</name>
<dbReference type="InterPro" id="IPR007487">
    <property type="entry name" value="ABC_transpt-TYRBP-like"/>
</dbReference>
<protein>
    <submittedName>
        <fullName evidence="1">ABC transport system substrate-binding protein</fullName>
    </submittedName>
</protein>